<evidence type="ECO:0000256" key="8">
    <source>
        <dbReference type="PROSITE-ProRule" id="PRU00175"/>
    </source>
</evidence>
<dbReference type="CDD" id="cd16469">
    <property type="entry name" value="RING-H2_RNF24-like"/>
    <property type="match status" value="1"/>
</dbReference>
<dbReference type="Proteomes" id="UP001327560">
    <property type="component" value="Chromosome 8"/>
</dbReference>
<name>A0AAQ3KZX3_9LILI</name>
<proteinExistence type="predicted"/>
<evidence type="ECO:0000256" key="3">
    <source>
        <dbReference type="ARBA" id="ARBA00022679"/>
    </source>
</evidence>
<keyword evidence="4" id="KW-0479">Metal-binding</keyword>
<sequence length="459" mass="51584">MEHKHFGGQPQVHVMAHEQLRNHPHPEPHFTLGHGPFMHPSEIIAVCGPNSMSYNIPSSTANYPALPNFNLEVPFYMMGHAGTAQQPYVHNSSAPSSSQFPPYHVQHEPYFNQLTTGDIGVVNHTTGFDTDTYKNRIPTTQNFVETRSRNVCHSAGSFSHATSTGLSLPWDPTSYRSNCLLSYEDEQRNIRSWHANILQPKNISLTIHSSNNFSDPLLVANTSCLSVPGQWNHAPSSLDPHIRLVSSDWPAHDVVAGHRTYGQGIGYRSNASYRSVGPEANLVDLRLPAPERVVPPRHSRQLTMIGHASERNGRVRTHEDIGNNSWVLETLTVMDRSTFYNSRNMFDEHQDMRLDIDNMSYEELLALEEHIGNVNTGLSEVAISSCMIETIYCSDQVLDDHHDHEEGRCIICLELYKDRDCLGRLNCGHYFHASCVKTWLLVKNACPICKAPALDDSIM</sequence>
<dbReference type="PANTHER" id="PTHR22937">
    <property type="entry name" value="E3 UBIQUITIN-PROTEIN LIGASE RNF165"/>
    <property type="match status" value="1"/>
</dbReference>
<dbReference type="EC" id="2.3.2.27" evidence="2"/>
<dbReference type="SUPFAM" id="SSF57850">
    <property type="entry name" value="RING/U-box"/>
    <property type="match status" value="1"/>
</dbReference>
<dbReference type="InterPro" id="IPR001841">
    <property type="entry name" value="Znf_RING"/>
</dbReference>
<comment type="catalytic activity">
    <reaction evidence="1">
        <text>S-ubiquitinyl-[E2 ubiquitin-conjugating enzyme]-L-cysteine + [acceptor protein]-L-lysine = [E2 ubiquitin-conjugating enzyme]-L-cysteine + N(6)-ubiquitinyl-[acceptor protein]-L-lysine.</text>
        <dbReference type="EC" id="2.3.2.27"/>
    </reaction>
</comment>
<accession>A0AAQ3KZX3</accession>
<dbReference type="EMBL" id="CP136897">
    <property type="protein sequence ID" value="WOL16597.1"/>
    <property type="molecule type" value="Genomic_DNA"/>
</dbReference>
<evidence type="ECO:0000256" key="1">
    <source>
        <dbReference type="ARBA" id="ARBA00000900"/>
    </source>
</evidence>
<feature type="domain" description="RING-type" evidence="9">
    <location>
        <begin position="409"/>
        <end position="450"/>
    </location>
</feature>
<keyword evidence="6" id="KW-0833">Ubl conjugation pathway</keyword>
<evidence type="ECO:0000313" key="10">
    <source>
        <dbReference type="EMBL" id="WOL16597.1"/>
    </source>
</evidence>
<evidence type="ECO:0000259" key="9">
    <source>
        <dbReference type="PROSITE" id="PS50089"/>
    </source>
</evidence>
<protein>
    <recommendedName>
        <fullName evidence="2">RING-type E3 ubiquitin transferase</fullName>
        <ecNumber evidence="2">2.3.2.27</ecNumber>
    </recommendedName>
</protein>
<evidence type="ECO:0000313" key="11">
    <source>
        <dbReference type="Proteomes" id="UP001327560"/>
    </source>
</evidence>
<dbReference type="PROSITE" id="PS50089">
    <property type="entry name" value="ZF_RING_2"/>
    <property type="match status" value="1"/>
</dbReference>
<keyword evidence="5 8" id="KW-0863">Zinc-finger</keyword>
<dbReference type="SMART" id="SM00184">
    <property type="entry name" value="RING"/>
    <property type="match status" value="1"/>
</dbReference>
<gene>
    <name evidence="10" type="ORF">Cni_G25384</name>
</gene>
<evidence type="ECO:0000256" key="2">
    <source>
        <dbReference type="ARBA" id="ARBA00012483"/>
    </source>
</evidence>
<dbReference type="GO" id="GO:0008270">
    <property type="term" value="F:zinc ion binding"/>
    <property type="evidence" value="ECO:0007669"/>
    <property type="project" value="UniProtKB-KW"/>
</dbReference>
<dbReference type="GO" id="GO:0061630">
    <property type="term" value="F:ubiquitin protein ligase activity"/>
    <property type="evidence" value="ECO:0007669"/>
    <property type="project" value="UniProtKB-EC"/>
</dbReference>
<dbReference type="AlphaFoldDB" id="A0AAQ3KZX3"/>
<evidence type="ECO:0000256" key="6">
    <source>
        <dbReference type="ARBA" id="ARBA00022786"/>
    </source>
</evidence>
<dbReference type="Gene3D" id="3.30.40.10">
    <property type="entry name" value="Zinc/RING finger domain, C3HC4 (zinc finger)"/>
    <property type="match status" value="1"/>
</dbReference>
<dbReference type="Pfam" id="PF13639">
    <property type="entry name" value="zf-RING_2"/>
    <property type="match status" value="1"/>
</dbReference>
<organism evidence="10 11">
    <name type="scientific">Canna indica</name>
    <name type="common">Indian-shot</name>
    <dbReference type="NCBI Taxonomy" id="4628"/>
    <lineage>
        <taxon>Eukaryota</taxon>
        <taxon>Viridiplantae</taxon>
        <taxon>Streptophyta</taxon>
        <taxon>Embryophyta</taxon>
        <taxon>Tracheophyta</taxon>
        <taxon>Spermatophyta</taxon>
        <taxon>Magnoliopsida</taxon>
        <taxon>Liliopsida</taxon>
        <taxon>Zingiberales</taxon>
        <taxon>Cannaceae</taxon>
        <taxon>Canna</taxon>
    </lineage>
</organism>
<evidence type="ECO:0000256" key="7">
    <source>
        <dbReference type="ARBA" id="ARBA00022833"/>
    </source>
</evidence>
<evidence type="ECO:0000256" key="5">
    <source>
        <dbReference type="ARBA" id="ARBA00022771"/>
    </source>
</evidence>
<dbReference type="PANTHER" id="PTHR22937:SF65">
    <property type="entry name" value="E3 UBIQUITIN-PROTEIN LIGASE ARK2C"/>
    <property type="match status" value="1"/>
</dbReference>
<dbReference type="InterPro" id="IPR045191">
    <property type="entry name" value="MBR1/2-like"/>
</dbReference>
<keyword evidence="7" id="KW-0862">Zinc</keyword>
<keyword evidence="11" id="KW-1185">Reference proteome</keyword>
<reference evidence="10 11" key="1">
    <citation type="submission" date="2023-10" db="EMBL/GenBank/DDBJ databases">
        <title>Chromosome-scale genome assembly provides insights into flower coloration mechanisms of Canna indica.</title>
        <authorList>
            <person name="Li C."/>
        </authorList>
    </citation>
    <scope>NUCLEOTIDE SEQUENCE [LARGE SCALE GENOMIC DNA]</scope>
    <source>
        <tissue evidence="10">Flower</tissue>
    </source>
</reference>
<dbReference type="InterPro" id="IPR013083">
    <property type="entry name" value="Znf_RING/FYVE/PHD"/>
</dbReference>
<evidence type="ECO:0000256" key="4">
    <source>
        <dbReference type="ARBA" id="ARBA00022723"/>
    </source>
</evidence>
<keyword evidence="3" id="KW-0808">Transferase</keyword>